<evidence type="ECO:0000259" key="1">
    <source>
        <dbReference type="Pfam" id="PF13474"/>
    </source>
</evidence>
<feature type="domain" description="SnoaL-like" evidence="1">
    <location>
        <begin position="9"/>
        <end position="131"/>
    </location>
</feature>
<keyword evidence="3" id="KW-1185">Reference proteome</keyword>
<sequence>MTTSDEELIRTMIERWAEAVHRGDLEAVVAGHAEDIVMFDVPPPYEGVRGLEEYAKTWPPFFRWQAQGARFEIESLDVTAGEDVAFAHALLRCGTEEDFARDPRNRLRLTIGLRKQDGRWVVAHEHHSFPYVQPHETEAEEEIRAVHRRWYDGTAAKDLDGMMAAIADDVVSYEHEAPLRYVGVDAVREVCARALAEAGDAAVTLDVPDLAVVAQGDLAVAWGLNRVRVERPDGGAEETWSRGTRVFRRGNGRWLMVHQHLSVPLDLETGMARTDLRP</sequence>
<dbReference type="InterPro" id="IPR011944">
    <property type="entry name" value="Steroid_delta5-4_isomerase"/>
</dbReference>
<dbReference type="EMBL" id="JACHGN010000009">
    <property type="protein sequence ID" value="MBB5134941.1"/>
    <property type="molecule type" value="Genomic_DNA"/>
</dbReference>
<dbReference type="Gene3D" id="3.10.450.50">
    <property type="match status" value="2"/>
</dbReference>
<dbReference type="Proteomes" id="UP000578449">
    <property type="component" value="Unassembled WGS sequence"/>
</dbReference>
<dbReference type="NCBIfam" id="TIGR02246">
    <property type="entry name" value="SgcJ/EcaC family oxidoreductase"/>
    <property type="match status" value="1"/>
</dbReference>
<gene>
    <name evidence="2" type="ORF">HNP84_004675</name>
</gene>
<evidence type="ECO:0000313" key="2">
    <source>
        <dbReference type="EMBL" id="MBB5134941.1"/>
    </source>
</evidence>
<reference evidence="2 3" key="1">
    <citation type="submission" date="2020-08" db="EMBL/GenBank/DDBJ databases">
        <title>Genomic Encyclopedia of Type Strains, Phase IV (KMG-IV): sequencing the most valuable type-strain genomes for metagenomic binning, comparative biology and taxonomic classification.</title>
        <authorList>
            <person name="Goeker M."/>
        </authorList>
    </citation>
    <scope>NUCLEOTIDE SEQUENCE [LARGE SCALE GENOMIC DNA]</scope>
    <source>
        <strain evidence="2 3">DSM 45615</strain>
    </source>
</reference>
<proteinExistence type="predicted"/>
<accession>A0A840PAQ3</accession>
<dbReference type="InterPro" id="IPR032710">
    <property type="entry name" value="NTF2-like_dom_sf"/>
</dbReference>
<dbReference type="SUPFAM" id="SSF54427">
    <property type="entry name" value="NTF2-like"/>
    <property type="match status" value="2"/>
</dbReference>
<dbReference type="AlphaFoldDB" id="A0A840PAQ3"/>
<evidence type="ECO:0000313" key="3">
    <source>
        <dbReference type="Proteomes" id="UP000578449"/>
    </source>
</evidence>
<dbReference type="Pfam" id="PF13474">
    <property type="entry name" value="SnoaL_3"/>
    <property type="match status" value="2"/>
</dbReference>
<name>A0A840PAQ3_9ACTN</name>
<protein>
    <submittedName>
        <fullName evidence="2">Uncharacterized protein (TIGR02246 family)</fullName>
    </submittedName>
</protein>
<organism evidence="2 3">
    <name type="scientific">Thermocatellispora tengchongensis</name>
    <dbReference type="NCBI Taxonomy" id="1073253"/>
    <lineage>
        <taxon>Bacteria</taxon>
        <taxon>Bacillati</taxon>
        <taxon>Actinomycetota</taxon>
        <taxon>Actinomycetes</taxon>
        <taxon>Streptosporangiales</taxon>
        <taxon>Streptosporangiaceae</taxon>
        <taxon>Thermocatellispora</taxon>
    </lineage>
</organism>
<dbReference type="InterPro" id="IPR037401">
    <property type="entry name" value="SnoaL-like"/>
</dbReference>
<feature type="domain" description="SnoaL-like" evidence="1">
    <location>
        <begin position="143"/>
        <end position="265"/>
    </location>
</feature>
<dbReference type="RefSeq" id="WP_185051808.1">
    <property type="nucleotide sequence ID" value="NZ_BAABIX010000004.1"/>
</dbReference>
<comment type="caution">
    <text evidence="2">The sequence shown here is derived from an EMBL/GenBank/DDBJ whole genome shotgun (WGS) entry which is preliminary data.</text>
</comment>